<evidence type="ECO:0000313" key="2">
    <source>
        <dbReference type="Proteomes" id="UP000194137"/>
    </source>
</evidence>
<sequence>MTKHVTPDKTTFTGASGNTLVSDVFGDRGVPVILLHGGGQTRHAWRATAAQLAQRGWTAYAIDQRGHGESAWVDNGAYTFEDFAQDVKAVAAELARRAGHKPAAIGASLGGISSMLAEGETMRDTGKNLLSSIVLVDITPRVDYEGVAKVQGFMRAHAKEGFATVEEAADAVAEYLPHRPRPKSNEGLKKNLRLSPDGRWRWHWDPRFMDSRKGFDPDRERMEQMLLGAARNLKIPTLLVRGGSSELVQEAHVQEFRELVPHAKYVDVGGARHMVAGDQNDDFASAVLDFLGGLHQSIATKS</sequence>
<proteinExistence type="predicted"/>
<dbReference type="InterPro" id="IPR000073">
    <property type="entry name" value="AB_hydrolase_1"/>
</dbReference>
<dbReference type="SUPFAM" id="SSF53474">
    <property type="entry name" value="alpha/beta-Hydrolases"/>
    <property type="match status" value="1"/>
</dbReference>
<dbReference type="AlphaFoldDB" id="A0A1W6ZVE0"/>
<dbReference type="EMBL" id="CP021112">
    <property type="protein sequence ID" value="ARQ01238.1"/>
    <property type="molecule type" value="Genomic_DNA"/>
</dbReference>
<dbReference type="InterPro" id="IPR050228">
    <property type="entry name" value="Carboxylesterase_BioH"/>
</dbReference>
<dbReference type="GO" id="GO:0016787">
    <property type="term" value="F:hydrolase activity"/>
    <property type="evidence" value="ECO:0007669"/>
    <property type="project" value="UniProtKB-KW"/>
</dbReference>
<protein>
    <submittedName>
        <fullName evidence="1">Alpha/beta hydrolase</fullName>
    </submittedName>
</protein>
<dbReference type="Gene3D" id="3.40.50.1820">
    <property type="entry name" value="alpha/beta hydrolase"/>
    <property type="match status" value="1"/>
</dbReference>
<dbReference type="PANTHER" id="PTHR43194">
    <property type="entry name" value="HYDROLASE ALPHA/BETA FOLD FAMILY"/>
    <property type="match status" value="1"/>
</dbReference>
<keyword evidence="1" id="KW-0378">Hydrolase</keyword>
<name>A0A1W6ZVE0_9HYPH</name>
<dbReference type="STRING" id="1235591.CAK95_20675"/>
<dbReference type="InterPro" id="IPR029058">
    <property type="entry name" value="AB_hydrolase_fold"/>
</dbReference>
<gene>
    <name evidence="1" type="ORF">CAK95_20675</name>
</gene>
<evidence type="ECO:0000313" key="1">
    <source>
        <dbReference type="EMBL" id="ARQ01238.1"/>
    </source>
</evidence>
<dbReference type="OrthoDB" id="9804723at2"/>
<keyword evidence="2" id="KW-1185">Reference proteome</keyword>
<dbReference type="RefSeq" id="WP_086089632.1">
    <property type="nucleotide sequence ID" value="NZ_CP021112.1"/>
</dbReference>
<dbReference type="Proteomes" id="UP000194137">
    <property type="component" value="Chromosome"/>
</dbReference>
<organism evidence="1 2">
    <name type="scientific">Pseudorhodoplanes sinuspersici</name>
    <dbReference type="NCBI Taxonomy" id="1235591"/>
    <lineage>
        <taxon>Bacteria</taxon>
        <taxon>Pseudomonadati</taxon>
        <taxon>Pseudomonadota</taxon>
        <taxon>Alphaproteobacteria</taxon>
        <taxon>Hyphomicrobiales</taxon>
        <taxon>Pseudorhodoplanes</taxon>
    </lineage>
</organism>
<reference evidence="1 2" key="1">
    <citation type="submission" date="2017-05" db="EMBL/GenBank/DDBJ databases">
        <title>Full genome sequence of Pseudorhodoplanes sinuspersici.</title>
        <authorList>
            <person name="Dastgheib S.M.M."/>
            <person name="Shavandi M."/>
            <person name="Tirandaz H."/>
        </authorList>
    </citation>
    <scope>NUCLEOTIDE SEQUENCE [LARGE SCALE GENOMIC DNA]</scope>
    <source>
        <strain evidence="1 2">RIPI110</strain>
    </source>
</reference>
<dbReference type="Pfam" id="PF00561">
    <property type="entry name" value="Abhydrolase_1"/>
    <property type="match status" value="1"/>
</dbReference>
<dbReference type="PANTHER" id="PTHR43194:SF2">
    <property type="entry name" value="PEROXISOMAL MEMBRANE PROTEIN LPX1"/>
    <property type="match status" value="1"/>
</dbReference>
<dbReference type="KEGG" id="psin:CAK95_20675"/>
<accession>A0A1W6ZVE0</accession>